<organism evidence="1 2">
    <name type="scientific">Cryptosporangium arvum DSM 44712</name>
    <dbReference type="NCBI Taxonomy" id="927661"/>
    <lineage>
        <taxon>Bacteria</taxon>
        <taxon>Bacillati</taxon>
        <taxon>Actinomycetota</taxon>
        <taxon>Actinomycetes</taxon>
        <taxon>Cryptosporangiales</taxon>
        <taxon>Cryptosporangiaceae</taxon>
        <taxon>Cryptosporangium</taxon>
    </lineage>
</organism>
<keyword evidence="2" id="KW-1185">Reference proteome</keyword>
<dbReference type="Proteomes" id="UP000021053">
    <property type="component" value="Unassembled WGS sequence"/>
</dbReference>
<sequence length="35" mass="4290">MHRYWLRGLNELWVEVKAWAPRPVRPRRPGMTQAM</sequence>
<reference evidence="1 2" key="1">
    <citation type="submission" date="2013-07" db="EMBL/GenBank/DDBJ databases">
        <authorList>
            <consortium name="DOE Joint Genome Institute"/>
            <person name="Eisen J."/>
            <person name="Huntemann M."/>
            <person name="Han J."/>
            <person name="Chen A."/>
            <person name="Kyrpides N."/>
            <person name="Mavromatis K."/>
            <person name="Markowitz V."/>
            <person name="Palaniappan K."/>
            <person name="Ivanova N."/>
            <person name="Schaumberg A."/>
            <person name="Pati A."/>
            <person name="Liolios K."/>
            <person name="Nordberg H.P."/>
            <person name="Cantor M.N."/>
            <person name="Hua S.X."/>
            <person name="Woyke T."/>
        </authorList>
    </citation>
    <scope>NUCLEOTIDE SEQUENCE [LARGE SCALE GENOMIC DNA]</scope>
    <source>
        <strain evidence="1 2">DSM 44712</strain>
    </source>
</reference>
<protein>
    <submittedName>
        <fullName evidence="1">Uncharacterized protein</fullName>
    </submittedName>
</protein>
<name>A0A011AK88_9ACTN</name>
<dbReference type="HOGENOM" id="CLU_3364496_0_0_11"/>
<evidence type="ECO:0000313" key="2">
    <source>
        <dbReference type="Proteomes" id="UP000021053"/>
    </source>
</evidence>
<gene>
    <name evidence="1" type="ORF">CryarDRAFT_3564</name>
</gene>
<comment type="caution">
    <text evidence="1">The sequence shown here is derived from an EMBL/GenBank/DDBJ whole genome shotgun (WGS) entry which is preliminary data.</text>
</comment>
<accession>A0A011AK88</accession>
<proteinExistence type="predicted"/>
<evidence type="ECO:0000313" key="1">
    <source>
        <dbReference type="EMBL" id="EXG82386.1"/>
    </source>
</evidence>
<dbReference type="AlphaFoldDB" id="A0A011AK88"/>
<dbReference type="EMBL" id="JFBT01000001">
    <property type="protein sequence ID" value="EXG82386.1"/>
    <property type="molecule type" value="Genomic_DNA"/>
</dbReference>